<feature type="compositionally biased region" description="Basic and acidic residues" evidence="1">
    <location>
        <begin position="603"/>
        <end position="620"/>
    </location>
</feature>
<organism evidence="2 3">
    <name type="scientific">Thalassoglobus polymorphus</name>
    <dbReference type="NCBI Taxonomy" id="2527994"/>
    <lineage>
        <taxon>Bacteria</taxon>
        <taxon>Pseudomonadati</taxon>
        <taxon>Planctomycetota</taxon>
        <taxon>Planctomycetia</taxon>
        <taxon>Planctomycetales</taxon>
        <taxon>Planctomycetaceae</taxon>
        <taxon>Thalassoglobus</taxon>
    </lineage>
</organism>
<accession>A0A517QM37</accession>
<dbReference type="EMBL" id="CP036267">
    <property type="protein sequence ID" value="QDT32617.1"/>
    <property type="molecule type" value="Genomic_DNA"/>
</dbReference>
<feature type="region of interest" description="Disordered" evidence="1">
    <location>
        <begin position="573"/>
        <end position="620"/>
    </location>
</feature>
<protein>
    <recommendedName>
        <fullName evidence="4">Tetratricopeptide repeat protein</fullName>
    </recommendedName>
</protein>
<gene>
    <name evidence="2" type="ORF">Mal48_18640</name>
</gene>
<dbReference type="Gene3D" id="1.25.40.10">
    <property type="entry name" value="Tetratricopeptide repeat domain"/>
    <property type="match status" value="1"/>
</dbReference>
<evidence type="ECO:0000256" key="1">
    <source>
        <dbReference type="SAM" id="MobiDB-lite"/>
    </source>
</evidence>
<dbReference type="KEGG" id="tpol:Mal48_18640"/>
<evidence type="ECO:0000313" key="2">
    <source>
        <dbReference type="EMBL" id="QDT32617.1"/>
    </source>
</evidence>
<keyword evidence="3" id="KW-1185">Reference proteome</keyword>
<name>A0A517QM37_9PLAN</name>
<evidence type="ECO:0000313" key="3">
    <source>
        <dbReference type="Proteomes" id="UP000315724"/>
    </source>
</evidence>
<proteinExistence type="predicted"/>
<dbReference type="Proteomes" id="UP000315724">
    <property type="component" value="Chromosome"/>
</dbReference>
<dbReference type="AlphaFoldDB" id="A0A517QM37"/>
<feature type="compositionally biased region" description="Acidic residues" evidence="1">
    <location>
        <begin position="590"/>
        <end position="602"/>
    </location>
</feature>
<dbReference type="InterPro" id="IPR011990">
    <property type="entry name" value="TPR-like_helical_dom_sf"/>
</dbReference>
<dbReference type="SUPFAM" id="SSF48452">
    <property type="entry name" value="TPR-like"/>
    <property type="match status" value="1"/>
</dbReference>
<dbReference type="RefSeq" id="WP_145198006.1">
    <property type="nucleotide sequence ID" value="NZ_CP036267.1"/>
</dbReference>
<evidence type="ECO:0008006" key="4">
    <source>
        <dbReference type="Google" id="ProtNLM"/>
    </source>
</evidence>
<sequence>MSFSLLLMFTPSLIAEGEENKSEVREDALRTAVALNYCRAAFHRIRKNPNAEVLREEEEKILNNLNLTQVHDKEVISLYTSVLDEISQVNITDSEKQLRRRHHKSSVRRQITWDALAFGTELATAQFGSAVKTGANSWWDYRNKTYQRDLDILKIEKVEISGLLKRSNQLLDTFWEMARKKEIPDRWLVRGDDLDSLEEAVAEQDLETRLRILTRMKPYMEAYPPFWYYLSRTQQELGKLPEAIETYSYLDKIGSGHFRKDDMLATAMANKAAIQDYLGSDLAVASAERALEYSPDVWEANLIAARILQRHGRIAMAEDAILRNLDVDIEASQSTIFLASLYFYARDEEKIVKMLNNQQRVAHMPAPVLLRCAALVGAKRTPPHVMRNILASLTATPQNRFGKDEFTLRVSHAWQLHLASFEVKQGGRVLDDPQVVMQRGFYDLRYANHVDWGSPIGSSTPEPEIEITLTYPDETLIHLQLQGKNNTLGRGPIAISSPSQMQISNISVAGQQVALNVREATNTEGPVTVQAARLLTDPEPTFLSPPGSQPAPEIEPTAGIEPVLEKMPVIENEPVTELEPATESQSAAESEPEVQFEPFEEYLSEKYLPKLKTESPETAN</sequence>
<reference evidence="2 3" key="1">
    <citation type="submission" date="2019-02" db="EMBL/GenBank/DDBJ databases">
        <title>Deep-cultivation of Planctomycetes and their phenomic and genomic characterization uncovers novel biology.</title>
        <authorList>
            <person name="Wiegand S."/>
            <person name="Jogler M."/>
            <person name="Boedeker C."/>
            <person name="Pinto D."/>
            <person name="Vollmers J."/>
            <person name="Rivas-Marin E."/>
            <person name="Kohn T."/>
            <person name="Peeters S.H."/>
            <person name="Heuer A."/>
            <person name="Rast P."/>
            <person name="Oberbeckmann S."/>
            <person name="Bunk B."/>
            <person name="Jeske O."/>
            <person name="Meyerdierks A."/>
            <person name="Storesund J.E."/>
            <person name="Kallscheuer N."/>
            <person name="Luecker S."/>
            <person name="Lage O.M."/>
            <person name="Pohl T."/>
            <person name="Merkel B.J."/>
            <person name="Hornburger P."/>
            <person name="Mueller R.-W."/>
            <person name="Bruemmer F."/>
            <person name="Labrenz M."/>
            <person name="Spormann A.M."/>
            <person name="Op den Camp H."/>
            <person name="Overmann J."/>
            <person name="Amann R."/>
            <person name="Jetten M.S.M."/>
            <person name="Mascher T."/>
            <person name="Medema M.H."/>
            <person name="Devos D.P."/>
            <person name="Kaster A.-K."/>
            <person name="Ovreas L."/>
            <person name="Rohde M."/>
            <person name="Galperin M.Y."/>
            <person name="Jogler C."/>
        </authorList>
    </citation>
    <scope>NUCLEOTIDE SEQUENCE [LARGE SCALE GENOMIC DNA]</scope>
    <source>
        <strain evidence="2 3">Mal48</strain>
    </source>
</reference>
<dbReference type="OrthoDB" id="209964at2"/>